<dbReference type="InterPro" id="IPR019920">
    <property type="entry name" value="F420-binding_dom_put"/>
</dbReference>
<organism evidence="3 4">
    <name type="scientific">Geodia barretti</name>
    <name type="common">Barrett's horny sponge</name>
    <dbReference type="NCBI Taxonomy" id="519541"/>
    <lineage>
        <taxon>Eukaryota</taxon>
        <taxon>Metazoa</taxon>
        <taxon>Porifera</taxon>
        <taxon>Demospongiae</taxon>
        <taxon>Heteroscleromorpha</taxon>
        <taxon>Tetractinellida</taxon>
        <taxon>Astrophorina</taxon>
        <taxon>Geodiidae</taxon>
        <taxon>Geodia</taxon>
    </lineage>
</organism>
<dbReference type="InterPro" id="IPR052019">
    <property type="entry name" value="F420H2_bilvrd_red/Heme_oxyg"/>
</dbReference>
<evidence type="ECO:0000259" key="2">
    <source>
        <dbReference type="Pfam" id="PF01243"/>
    </source>
</evidence>
<keyword evidence="4" id="KW-1185">Reference proteome</keyword>
<protein>
    <recommendedName>
        <fullName evidence="2">Pyridoxamine 5'-phosphate oxidase N-terminal domain-containing protein</fullName>
    </recommendedName>
</protein>
<comment type="caution">
    <text evidence="3">The sequence shown here is derived from an EMBL/GenBank/DDBJ whole genome shotgun (WGS) entry which is preliminary data.</text>
</comment>
<name>A0AA35RB84_GEOBA</name>
<dbReference type="AlphaFoldDB" id="A0AA35RB84"/>
<proteinExistence type="predicted"/>
<accession>A0AA35RB84</accession>
<gene>
    <name evidence="3" type="ORF">GBAR_LOCUS5563</name>
</gene>
<dbReference type="NCBIfam" id="TIGR03618">
    <property type="entry name" value="Rv1155_F420"/>
    <property type="match status" value="1"/>
</dbReference>
<evidence type="ECO:0000256" key="1">
    <source>
        <dbReference type="ARBA" id="ARBA00023002"/>
    </source>
</evidence>
<evidence type="ECO:0000313" key="4">
    <source>
        <dbReference type="Proteomes" id="UP001174909"/>
    </source>
</evidence>
<dbReference type="EMBL" id="CASHTH010000814">
    <property type="protein sequence ID" value="CAI8008029.1"/>
    <property type="molecule type" value="Genomic_DNA"/>
</dbReference>
<dbReference type="Pfam" id="PF01243">
    <property type="entry name" value="PNPOx_N"/>
    <property type="match status" value="1"/>
</dbReference>
<sequence length="137" mass="15250">MTPEQIDEYLSRPMIADLASLNPDGSPHVAPVWFRWDGEVVKVFTQTTAVKVRNIRQDARVAVSVATQEAPYGYVIVNGTAVISSEGIPDEVRAMAIHYKGEVEGEIYIQQALQEMEFCLLTITPTKIIGWLDEEQG</sequence>
<dbReference type="PANTHER" id="PTHR35176:SF6">
    <property type="entry name" value="HEME OXYGENASE HI_0854-RELATED"/>
    <property type="match status" value="1"/>
</dbReference>
<reference evidence="3" key="1">
    <citation type="submission" date="2023-03" db="EMBL/GenBank/DDBJ databases">
        <authorList>
            <person name="Steffen K."/>
            <person name="Cardenas P."/>
        </authorList>
    </citation>
    <scope>NUCLEOTIDE SEQUENCE</scope>
</reference>
<evidence type="ECO:0000313" key="3">
    <source>
        <dbReference type="EMBL" id="CAI8008029.1"/>
    </source>
</evidence>
<dbReference type="PANTHER" id="PTHR35176">
    <property type="entry name" value="HEME OXYGENASE HI_0854-RELATED"/>
    <property type="match status" value="1"/>
</dbReference>
<dbReference type="GO" id="GO:0016627">
    <property type="term" value="F:oxidoreductase activity, acting on the CH-CH group of donors"/>
    <property type="evidence" value="ECO:0007669"/>
    <property type="project" value="TreeGrafter"/>
</dbReference>
<keyword evidence="1" id="KW-0560">Oxidoreductase</keyword>
<dbReference type="Gene3D" id="2.30.110.10">
    <property type="entry name" value="Electron Transport, Fmn-binding Protein, Chain A"/>
    <property type="match status" value="1"/>
</dbReference>
<dbReference type="Proteomes" id="UP001174909">
    <property type="component" value="Unassembled WGS sequence"/>
</dbReference>
<feature type="domain" description="Pyridoxamine 5'-phosphate oxidase N-terminal" evidence="2">
    <location>
        <begin position="3"/>
        <end position="131"/>
    </location>
</feature>
<dbReference type="SUPFAM" id="SSF50475">
    <property type="entry name" value="FMN-binding split barrel"/>
    <property type="match status" value="1"/>
</dbReference>
<dbReference type="GO" id="GO:0070967">
    <property type="term" value="F:coenzyme F420 binding"/>
    <property type="evidence" value="ECO:0007669"/>
    <property type="project" value="TreeGrafter"/>
</dbReference>
<dbReference type="InterPro" id="IPR011576">
    <property type="entry name" value="Pyridox_Oxase_N"/>
</dbReference>
<dbReference type="GO" id="GO:0005829">
    <property type="term" value="C:cytosol"/>
    <property type="evidence" value="ECO:0007669"/>
    <property type="project" value="TreeGrafter"/>
</dbReference>
<dbReference type="InterPro" id="IPR012349">
    <property type="entry name" value="Split_barrel_FMN-bd"/>
</dbReference>